<dbReference type="Gene3D" id="3.10.450.50">
    <property type="match status" value="1"/>
</dbReference>
<name>A0A1M7J130_9FLAO</name>
<evidence type="ECO:0000313" key="2">
    <source>
        <dbReference type="EMBL" id="SHM46691.1"/>
    </source>
</evidence>
<dbReference type="InterPro" id="IPR032710">
    <property type="entry name" value="NTF2-like_dom_sf"/>
</dbReference>
<protein>
    <submittedName>
        <fullName evidence="2">Ketosteroid isomerase homolog</fullName>
    </submittedName>
</protein>
<keyword evidence="2" id="KW-0413">Isomerase</keyword>
<reference evidence="3" key="1">
    <citation type="submission" date="2016-11" db="EMBL/GenBank/DDBJ databases">
        <authorList>
            <person name="Varghese N."/>
            <person name="Submissions S."/>
        </authorList>
    </citation>
    <scope>NUCLEOTIDE SEQUENCE [LARGE SCALE GENOMIC DNA]</scope>
    <source>
        <strain evidence="3">CGMCC 1.2749</strain>
    </source>
</reference>
<gene>
    <name evidence="2" type="ORF">SAMN05216269_104286</name>
</gene>
<accession>A0A1M7J130</accession>
<evidence type="ECO:0000313" key="3">
    <source>
        <dbReference type="Proteomes" id="UP000184092"/>
    </source>
</evidence>
<dbReference type="Proteomes" id="UP000184092">
    <property type="component" value="Unassembled WGS sequence"/>
</dbReference>
<keyword evidence="3" id="KW-1185">Reference proteome</keyword>
<dbReference type="PROSITE" id="PS51257">
    <property type="entry name" value="PROKAR_LIPOPROTEIN"/>
    <property type="match status" value="1"/>
</dbReference>
<dbReference type="OrthoDB" id="9814425at2"/>
<proteinExistence type="predicted"/>
<dbReference type="SUPFAM" id="SSF54427">
    <property type="entry name" value="NTF2-like"/>
    <property type="match status" value="1"/>
</dbReference>
<dbReference type="GO" id="GO:0016853">
    <property type="term" value="F:isomerase activity"/>
    <property type="evidence" value="ECO:0007669"/>
    <property type="project" value="UniProtKB-KW"/>
</dbReference>
<feature type="domain" description="SnoaL-like" evidence="1">
    <location>
        <begin position="54"/>
        <end position="152"/>
    </location>
</feature>
<dbReference type="InterPro" id="IPR037401">
    <property type="entry name" value="SnoaL-like"/>
</dbReference>
<dbReference type="RefSeq" id="WP_084538309.1">
    <property type="nucleotide sequence ID" value="NZ_FRCL01000004.1"/>
</dbReference>
<dbReference type="AlphaFoldDB" id="A0A1M7J130"/>
<dbReference type="STRING" id="178356.SAMN05216269_104286"/>
<organism evidence="2 3">
    <name type="scientific">Flavobacterium xinjiangense</name>
    <dbReference type="NCBI Taxonomy" id="178356"/>
    <lineage>
        <taxon>Bacteria</taxon>
        <taxon>Pseudomonadati</taxon>
        <taxon>Bacteroidota</taxon>
        <taxon>Flavobacteriia</taxon>
        <taxon>Flavobacteriales</taxon>
        <taxon>Flavobacteriaceae</taxon>
        <taxon>Flavobacterium</taxon>
    </lineage>
</organism>
<dbReference type="Pfam" id="PF12680">
    <property type="entry name" value="SnoaL_2"/>
    <property type="match status" value="1"/>
</dbReference>
<evidence type="ECO:0000259" key="1">
    <source>
        <dbReference type="Pfam" id="PF12680"/>
    </source>
</evidence>
<sequence>MKKDLNFRRFLSFCITIIGCIFMLASCDSPKKENKESFDMAEAKKGIEEQNFIFTEAMNKSDSVSAANCYTTDAKFMQPNTKATVGRNNIIHVISDFMKSGMPKFSLNTIEVWGNNDLLVSEDEWTFTDKSGEALDHGKSLVVWKMEDGKWKMFRDCYNSDMPMNK</sequence>
<dbReference type="EMBL" id="FRCL01000004">
    <property type="protein sequence ID" value="SHM46691.1"/>
    <property type="molecule type" value="Genomic_DNA"/>
</dbReference>